<dbReference type="OrthoDB" id="2971044at2"/>
<proteinExistence type="predicted"/>
<organism evidence="1 2">
    <name type="scientific">Lentibacillus halodurans</name>
    <dbReference type="NCBI Taxonomy" id="237679"/>
    <lineage>
        <taxon>Bacteria</taxon>
        <taxon>Bacillati</taxon>
        <taxon>Bacillota</taxon>
        <taxon>Bacilli</taxon>
        <taxon>Bacillales</taxon>
        <taxon>Bacillaceae</taxon>
        <taxon>Lentibacillus</taxon>
    </lineage>
</organism>
<reference evidence="1 2" key="1">
    <citation type="submission" date="2016-10" db="EMBL/GenBank/DDBJ databases">
        <authorList>
            <person name="de Groot N.N."/>
        </authorList>
    </citation>
    <scope>NUCLEOTIDE SEQUENCE [LARGE SCALE GENOMIC DNA]</scope>
    <source>
        <strain evidence="1 2">CGMCC 1.3702</strain>
    </source>
</reference>
<keyword evidence="2" id="KW-1185">Reference proteome</keyword>
<sequence length="193" mass="22974">MVVLVENCFHWIGFHIVNHLLENGYNVDGTDKLNTDKKEHLSMFVGRHELFRHISPLEKRNAYDAFLRIDDDELKLEKNHPVIIKLPIIFGEWMPMSQEGMYVQHDFIRFDSEQFLSEAVYVKNVLKSLQQWIHSSDLPSVLEVKSFHDRRTDNVKLENAIYIRNNRPIAESINIVKDHYEMYKKFYSPLNKQ</sequence>
<protein>
    <submittedName>
        <fullName evidence="1">Uncharacterized protein</fullName>
    </submittedName>
</protein>
<dbReference type="EMBL" id="FOJW01000002">
    <property type="protein sequence ID" value="SFA82346.1"/>
    <property type="molecule type" value="Genomic_DNA"/>
</dbReference>
<dbReference type="Proteomes" id="UP000198642">
    <property type="component" value="Unassembled WGS sequence"/>
</dbReference>
<evidence type="ECO:0000313" key="2">
    <source>
        <dbReference type="Proteomes" id="UP000198642"/>
    </source>
</evidence>
<dbReference type="STRING" id="237679.SAMN04488072_102127"/>
<dbReference type="RefSeq" id="WP_090233582.1">
    <property type="nucleotide sequence ID" value="NZ_FOJW01000002.1"/>
</dbReference>
<name>A0A1I0W381_9BACI</name>
<accession>A0A1I0W381</accession>
<dbReference type="AlphaFoldDB" id="A0A1I0W381"/>
<evidence type="ECO:0000313" key="1">
    <source>
        <dbReference type="EMBL" id="SFA82346.1"/>
    </source>
</evidence>
<gene>
    <name evidence="1" type="ORF">SAMN04488072_102127</name>
</gene>